<dbReference type="Gene3D" id="3.30.710.10">
    <property type="entry name" value="Potassium Channel Kv1.1, Chain A"/>
    <property type="match status" value="1"/>
</dbReference>
<evidence type="ECO:0000313" key="1">
    <source>
        <dbReference type="EMBL" id="PMD32303.1"/>
    </source>
</evidence>
<protein>
    <recommendedName>
        <fullName evidence="3">BTB domain-containing protein</fullName>
    </recommendedName>
</protein>
<gene>
    <name evidence="1" type="ORF">L207DRAFT_590597</name>
</gene>
<accession>A0A2J6R1B3</accession>
<name>A0A2J6R1B3_HYAVF</name>
<dbReference type="AlphaFoldDB" id="A0A2J6R1B3"/>
<organism evidence="1 2">
    <name type="scientific">Hyaloscypha variabilis (strain UAMH 11265 / GT02V1 / F)</name>
    <name type="common">Meliniomyces variabilis</name>
    <dbReference type="NCBI Taxonomy" id="1149755"/>
    <lineage>
        <taxon>Eukaryota</taxon>
        <taxon>Fungi</taxon>
        <taxon>Dikarya</taxon>
        <taxon>Ascomycota</taxon>
        <taxon>Pezizomycotina</taxon>
        <taxon>Leotiomycetes</taxon>
        <taxon>Helotiales</taxon>
        <taxon>Hyaloscyphaceae</taxon>
        <taxon>Hyaloscypha</taxon>
        <taxon>Hyaloscypha variabilis</taxon>
    </lineage>
</organism>
<evidence type="ECO:0008006" key="3">
    <source>
        <dbReference type="Google" id="ProtNLM"/>
    </source>
</evidence>
<dbReference type="OrthoDB" id="6359816at2759"/>
<dbReference type="SUPFAM" id="SSF54695">
    <property type="entry name" value="POZ domain"/>
    <property type="match status" value="1"/>
</dbReference>
<dbReference type="Proteomes" id="UP000235786">
    <property type="component" value="Unassembled WGS sequence"/>
</dbReference>
<reference evidence="1 2" key="1">
    <citation type="submission" date="2016-04" db="EMBL/GenBank/DDBJ databases">
        <title>A degradative enzymes factory behind the ericoid mycorrhizal symbiosis.</title>
        <authorList>
            <consortium name="DOE Joint Genome Institute"/>
            <person name="Martino E."/>
            <person name="Morin E."/>
            <person name="Grelet G."/>
            <person name="Kuo A."/>
            <person name="Kohler A."/>
            <person name="Daghino S."/>
            <person name="Barry K."/>
            <person name="Choi C."/>
            <person name="Cichocki N."/>
            <person name="Clum A."/>
            <person name="Copeland A."/>
            <person name="Hainaut M."/>
            <person name="Haridas S."/>
            <person name="Labutti K."/>
            <person name="Lindquist E."/>
            <person name="Lipzen A."/>
            <person name="Khouja H.-R."/>
            <person name="Murat C."/>
            <person name="Ohm R."/>
            <person name="Olson A."/>
            <person name="Spatafora J."/>
            <person name="Veneault-Fourrey C."/>
            <person name="Henrissat B."/>
            <person name="Grigoriev I."/>
            <person name="Martin F."/>
            <person name="Perotto S."/>
        </authorList>
    </citation>
    <scope>NUCLEOTIDE SEQUENCE [LARGE SCALE GENOMIC DNA]</scope>
    <source>
        <strain evidence="1 2">F</strain>
    </source>
</reference>
<sequence>MSAMGTEMVDIYVSPSKPLSRLYKSKLCARIPYFNKMFNGAFKEATENTAYLLEDTTSSFDLLADWTNHPTTTKCPRKIRDSETVTDENGRVLQSGGEILFGRAAGYRY</sequence>
<keyword evidence="2" id="KW-1185">Reference proteome</keyword>
<proteinExistence type="predicted"/>
<dbReference type="InterPro" id="IPR011333">
    <property type="entry name" value="SKP1/BTB/POZ_sf"/>
</dbReference>
<evidence type="ECO:0000313" key="2">
    <source>
        <dbReference type="Proteomes" id="UP000235786"/>
    </source>
</evidence>
<dbReference type="EMBL" id="KZ613959">
    <property type="protein sequence ID" value="PMD32303.1"/>
    <property type="molecule type" value="Genomic_DNA"/>
</dbReference>